<comment type="similarity">
    <text evidence="2">Belongs to the DapA family.</text>
</comment>
<dbReference type="EMBL" id="JAEEGC010000198">
    <property type="protein sequence ID" value="MBV7276682.1"/>
    <property type="molecule type" value="Genomic_DNA"/>
</dbReference>
<evidence type="ECO:0000256" key="2">
    <source>
        <dbReference type="PIRNR" id="PIRNR001365"/>
    </source>
</evidence>
<dbReference type="Pfam" id="PF00701">
    <property type="entry name" value="DHDPS"/>
    <property type="match status" value="1"/>
</dbReference>
<dbReference type="PANTHER" id="PTHR12128">
    <property type="entry name" value="DIHYDRODIPICOLINATE SYNTHASE"/>
    <property type="match status" value="1"/>
</dbReference>
<accession>A0A949WY42</accession>
<reference evidence="3" key="1">
    <citation type="submission" date="2020-12" db="EMBL/GenBank/DDBJ databases">
        <title>Clostridium thailandense sp. nov., a novel acetogenic bacterium isolated from peat land soil in Thailand.</title>
        <authorList>
            <person name="Chaikitkaew S."/>
            <person name="Birkeland N.K."/>
        </authorList>
    </citation>
    <scope>NUCLEOTIDE SEQUENCE</scope>
    <source>
        <strain evidence="3">PL3</strain>
    </source>
</reference>
<dbReference type="AlphaFoldDB" id="A0A949WY42"/>
<sequence>MFKGIYTPMITIFDNEGEVDKKSVRALVEKLISDGVDGIVILGSIGEFYNLSPDEKAEYIKFITETVAGRTKVIVGTSSNNIKEVIELNKCSKEAGADAVLIVTPYYFSLNEHYVYEYYGTIAQNTELPILLYNFPAKTNTNLSPDLVLKLVTEFENIVGIKDTTDSISNVRKFVDKIKSVRKDFSILSGFDEYLIPNLQVGGDGIIGGLSNINAKLFIDTYKAFMDKDFEKVSVLQKDINKLMKLYDLADPFIVAMKEAVRMTLDLDFNTSLRNYTIKVDEIVKKRIIDTINLK</sequence>
<dbReference type="InterPro" id="IPR002220">
    <property type="entry name" value="DapA-like"/>
</dbReference>
<evidence type="ECO:0000313" key="3">
    <source>
        <dbReference type="EMBL" id="MBV7276682.1"/>
    </source>
</evidence>
<dbReference type="Proteomes" id="UP000694308">
    <property type="component" value="Unassembled WGS sequence"/>
</dbReference>
<dbReference type="GO" id="GO:0005829">
    <property type="term" value="C:cytosol"/>
    <property type="evidence" value="ECO:0007669"/>
    <property type="project" value="TreeGrafter"/>
</dbReference>
<gene>
    <name evidence="3" type="ORF">I6U48_27800</name>
</gene>
<proteinExistence type="inferred from homology"/>
<dbReference type="InterPro" id="IPR020625">
    <property type="entry name" value="Schiff_base-form_aldolases_AS"/>
</dbReference>
<organism evidence="3 4">
    <name type="scientific">Clostridium thailandense</name>
    <dbReference type="NCBI Taxonomy" id="2794346"/>
    <lineage>
        <taxon>Bacteria</taxon>
        <taxon>Bacillati</taxon>
        <taxon>Bacillota</taxon>
        <taxon>Clostridia</taxon>
        <taxon>Eubacteriales</taxon>
        <taxon>Clostridiaceae</taxon>
        <taxon>Clostridium</taxon>
    </lineage>
</organism>
<name>A0A949WY42_9CLOT</name>
<dbReference type="PROSITE" id="PS00666">
    <property type="entry name" value="DHDPS_2"/>
    <property type="match status" value="1"/>
</dbReference>
<keyword evidence="4" id="KW-1185">Reference proteome</keyword>
<evidence type="ECO:0000313" key="4">
    <source>
        <dbReference type="Proteomes" id="UP000694308"/>
    </source>
</evidence>
<dbReference type="PANTHER" id="PTHR12128:SF28">
    <property type="entry name" value="2-DEHYDRO-3-DEOXY-D-GLUCONATE ALDOLASE YAGE-RELATED"/>
    <property type="match status" value="1"/>
</dbReference>
<evidence type="ECO:0000256" key="1">
    <source>
        <dbReference type="ARBA" id="ARBA00023239"/>
    </source>
</evidence>
<dbReference type="SMART" id="SM01130">
    <property type="entry name" value="DHDPS"/>
    <property type="match status" value="1"/>
</dbReference>
<dbReference type="GO" id="GO:0016829">
    <property type="term" value="F:lyase activity"/>
    <property type="evidence" value="ECO:0007669"/>
    <property type="project" value="UniProtKB-KW"/>
</dbReference>
<dbReference type="PIRSF" id="PIRSF001365">
    <property type="entry name" value="DHDPS"/>
    <property type="match status" value="1"/>
</dbReference>
<comment type="caution">
    <text evidence="3">The sequence shown here is derived from an EMBL/GenBank/DDBJ whole genome shotgun (WGS) entry which is preliminary data.</text>
</comment>
<keyword evidence="1 2" id="KW-0456">Lyase</keyword>
<protein>
    <submittedName>
        <fullName evidence="3">Dihydrodipicolinate synthase family protein</fullName>
    </submittedName>
</protein>
<dbReference type="CDD" id="cd00408">
    <property type="entry name" value="DHDPS-like"/>
    <property type="match status" value="1"/>
</dbReference>
<dbReference type="RefSeq" id="WP_218323761.1">
    <property type="nucleotide sequence ID" value="NZ_JAEEGC010000198.1"/>
</dbReference>